<comment type="caution">
    <text evidence="2">The sequence shown here is derived from an EMBL/GenBank/DDBJ whole genome shotgun (WGS) entry which is preliminary data.</text>
</comment>
<evidence type="ECO:0000256" key="1">
    <source>
        <dbReference type="SAM" id="MobiDB-lite"/>
    </source>
</evidence>
<evidence type="ECO:0000313" key="3">
    <source>
        <dbReference type="Proteomes" id="UP001634007"/>
    </source>
</evidence>
<feature type="compositionally biased region" description="Low complexity" evidence="1">
    <location>
        <begin position="140"/>
        <end position="153"/>
    </location>
</feature>
<accession>A0ABD3IV09</accession>
<feature type="compositionally biased region" description="Polar residues" evidence="1">
    <location>
        <begin position="258"/>
        <end position="271"/>
    </location>
</feature>
<organism evidence="2 3">
    <name type="scientific">Eucalyptus globulus</name>
    <name type="common">Tasmanian blue gum</name>
    <dbReference type="NCBI Taxonomy" id="34317"/>
    <lineage>
        <taxon>Eukaryota</taxon>
        <taxon>Viridiplantae</taxon>
        <taxon>Streptophyta</taxon>
        <taxon>Embryophyta</taxon>
        <taxon>Tracheophyta</taxon>
        <taxon>Spermatophyta</taxon>
        <taxon>Magnoliopsida</taxon>
        <taxon>eudicotyledons</taxon>
        <taxon>Gunneridae</taxon>
        <taxon>Pentapetalae</taxon>
        <taxon>rosids</taxon>
        <taxon>malvids</taxon>
        <taxon>Myrtales</taxon>
        <taxon>Myrtaceae</taxon>
        <taxon>Myrtoideae</taxon>
        <taxon>Eucalypteae</taxon>
        <taxon>Eucalyptus</taxon>
    </lineage>
</organism>
<reference evidence="2 3" key="1">
    <citation type="submission" date="2024-11" db="EMBL/GenBank/DDBJ databases">
        <title>Chromosome-level genome assembly of Eucalyptus globulus Labill. provides insights into its genome evolution.</title>
        <authorList>
            <person name="Li X."/>
        </authorList>
    </citation>
    <scope>NUCLEOTIDE SEQUENCE [LARGE SCALE GENOMIC DNA]</scope>
    <source>
        <strain evidence="2">CL2024</strain>
        <tissue evidence="2">Fresh tender leaves</tissue>
    </source>
</reference>
<evidence type="ECO:0000313" key="2">
    <source>
        <dbReference type="EMBL" id="KAL3718546.1"/>
    </source>
</evidence>
<proteinExistence type="predicted"/>
<dbReference type="InterPro" id="IPR012442">
    <property type="entry name" value="DUF1645_plant"/>
</dbReference>
<dbReference type="AlphaFoldDB" id="A0ABD3IV09"/>
<name>A0ABD3IV09_EUCGL</name>
<protein>
    <submittedName>
        <fullName evidence="2">Uncharacterized protein</fullName>
    </submittedName>
</protein>
<dbReference type="Pfam" id="PF07816">
    <property type="entry name" value="DUF1645"/>
    <property type="match status" value="1"/>
</dbReference>
<feature type="region of interest" description="Disordered" evidence="1">
    <location>
        <begin position="179"/>
        <end position="285"/>
    </location>
</feature>
<keyword evidence="3" id="KW-1185">Reference proteome</keyword>
<feature type="region of interest" description="Disordered" evidence="1">
    <location>
        <begin position="132"/>
        <end position="154"/>
    </location>
</feature>
<dbReference type="EMBL" id="JBJKBG010000010">
    <property type="protein sequence ID" value="KAL3718546.1"/>
    <property type="molecule type" value="Genomic_DNA"/>
</dbReference>
<dbReference type="PANTHER" id="PTHR33095">
    <property type="entry name" value="OS07G0619500 PROTEIN"/>
    <property type="match status" value="1"/>
</dbReference>
<gene>
    <name evidence="2" type="ORF">ACJRO7_003642</name>
</gene>
<sequence length="386" mass="43890">MASFSSYGSDFSYVSAPTSPDALRMSNASFYSAPASPCRENAYPPYNLDAGKLNPIGSCEQMSSDSDLDFEFNTSWRYVLNAGEFIESLELESPLHKKPRPRGDSLPSMAFADELFCDGKVMPLKPPPCPCYESKSGNQSPIGSPSPRSPRSGFKVSFQRRTLWNDDFDPFKVALENVKGDNGARRTTQANDHRRTRSLSPFRGFKAKSPRRSTDSRGRNHQEYQRETSRAPVKPPVEPMDQANPPFSKWVPNRRKQTSLQLHDQNILQSPKQREPHGKVEEGKRANGECIVRESKRQRIRKFLLRSTSSSSTGRKVGDEKVRSIWRPNVNFLKRLSFKSTGNGGATTQKDEQRRVSTVVKMTLVQYRPRLFLCLGYNMKRRSRYM</sequence>
<feature type="compositionally biased region" description="Basic and acidic residues" evidence="1">
    <location>
        <begin position="212"/>
        <end position="229"/>
    </location>
</feature>
<dbReference type="Proteomes" id="UP001634007">
    <property type="component" value="Unassembled WGS sequence"/>
</dbReference>
<dbReference type="PANTHER" id="PTHR33095:SF47">
    <property type="entry name" value="AR781"/>
    <property type="match status" value="1"/>
</dbReference>
<feature type="compositionally biased region" description="Basic and acidic residues" evidence="1">
    <location>
        <begin position="272"/>
        <end position="285"/>
    </location>
</feature>